<evidence type="ECO:0000313" key="2">
    <source>
        <dbReference type="Proteomes" id="UP001524586"/>
    </source>
</evidence>
<dbReference type="InterPro" id="IPR036188">
    <property type="entry name" value="FAD/NAD-bd_sf"/>
</dbReference>
<dbReference type="Pfam" id="PF06100">
    <property type="entry name" value="MCRA"/>
    <property type="match status" value="1"/>
</dbReference>
<sequence>MKTKAKAYLVGGGIGSLAAAAFVIRDAGIPGENIFILEAAPNLGGSLDGAGDPNLGFRCAAAGC</sequence>
<comment type="caution">
    <text evidence="1">The sequence shown here is derived from an EMBL/GenBank/DDBJ whole genome shotgun (WGS) entry which is preliminary data.</text>
</comment>
<dbReference type="EC" id="4.2.1.53" evidence="1"/>
<protein>
    <submittedName>
        <fullName evidence="1">Oleate hydratase</fullName>
        <ecNumber evidence="1">4.2.1.53</ecNumber>
    </submittedName>
</protein>
<dbReference type="GO" id="GO:0050151">
    <property type="term" value="F:oleate hydratase activity"/>
    <property type="evidence" value="ECO:0007669"/>
    <property type="project" value="UniProtKB-EC"/>
</dbReference>
<keyword evidence="2" id="KW-1185">Reference proteome</keyword>
<dbReference type="Proteomes" id="UP001524586">
    <property type="component" value="Unassembled WGS sequence"/>
</dbReference>
<dbReference type="EMBL" id="JANIBK010000131">
    <property type="protein sequence ID" value="MCQ8130161.1"/>
    <property type="molecule type" value="Genomic_DNA"/>
</dbReference>
<dbReference type="Gene3D" id="3.50.50.60">
    <property type="entry name" value="FAD/NAD(P)-binding domain"/>
    <property type="match status" value="1"/>
</dbReference>
<proteinExistence type="predicted"/>
<organism evidence="1 2">
    <name type="scientific">Methylomonas rivi</name>
    <dbReference type="NCBI Taxonomy" id="2952226"/>
    <lineage>
        <taxon>Bacteria</taxon>
        <taxon>Pseudomonadati</taxon>
        <taxon>Pseudomonadota</taxon>
        <taxon>Gammaproteobacteria</taxon>
        <taxon>Methylococcales</taxon>
        <taxon>Methylococcaceae</taxon>
        <taxon>Methylomonas</taxon>
    </lineage>
</organism>
<dbReference type="PANTHER" id="PTHR37417">
    <property type="entry name" value="67 KDA MYOSIN-CROSS-REACTIVE ANTIGEN FAMILY PROTEIN (AFU_ORTHOLOGUE AFUA_5G09970)"/>
    <property type="match status" value="1"/>
</dbReference>
<evidence type="ECO:0000313" key="1">
    <source>
        <dbReference type="EMBL" id="MCQ8130161.1"/>
    </source>
</evidence>
<keyword evidence="1" id="KW-0456">Lyase</keyword>
<reference evidence="1 2" key="1">
    <citation type="submission" date="2022-07" db="EMBL/GenBank/DDBJ databases">
        <title>Methylomonas rivi sp. nov., Methylomonas rosea sp. nov., Methylomonas aureus sp. nov. and Methylomonas subterranea sp. nov., four novel methanotrophs isolated from a freshwater creek and the deep terrestrial subsurface.</title>
        <authorList>
            <person name="Abin C."/>
            <person name="Sankaranarayanan K."/>
            <person name="Garner C."/>
            <person name="Sindelar R."/>
            <person name="Kotary K."/>
            <person name="Garner R."/>
            <person name="Barclay S."/>
            <person name="Lawson P."/>
            <person name="Krumholz L."/>
        </authorList>
    </citation>
    <scope>NUCLEOTIDE SEQUENCE [LARGE SCALE GENOMIC DNA]</scope>
    <source>
        <strain evidence="1 2">WSC-6</strain>
    </source>
</reference>
<accession>A0ABT1UAR8</accession>
<dbReference type="InterPro" id="IPR010354">
    <property type="entry name" value="Oleate_hydratase"/>
</dbReference>
<dbReference type="PANTHER" id="PTHR37417:SF2">
    <property type="entry name" value="67 KDA MYOSIN-CROSS-REACTIVE ANTIGEN FAMILY PROTEIN (AFU_ORTHOLOGUE AFUA_5G09970)"/>
    <property type="match status" value="1"/>
</dbReference>
<name>A0ABT1UAR8_9GAMM</name>
<gene>
    <name evidence="1" type="ORF">NP596_17015</name>
</gene>